<dbReference type="InterPro" id="IPR005653">
    <property type="entry name" value="OstA-like_N"/>
</dbReference>
<evidence type="ECO:0000259" key="2">
    <source>
        <dbReference type="Pfam" id="PF03968"/>
    </source>
</evidence>
<sequence length="193" mass="21114">MKMEMAIFSAWVVSAVCAAQPAVKQGSTVITSEELEMNFKPTRLFIYTGQVKVVDPEIDLLCDRMTVTFGGRRKQKEGGRNHVIPSKTNPRIKPTKPPMMSQGGQIDVIVAEDNVGIINKKDKTRATGGKGVYTAATNLLILTGNPVLYHTGADVRGEVITWDRITGRLKVTKARVDISEKKKSGPPPLAPKR</sequence>
<feature type="domain" description="Organic solvent tolerance-like N-terminal" evidence="2">
    <location>
        <begin position="30"/>
        <end position="167"/>
    </location>
</feature>
<gene>
    <name evidence="3" type="ORF">METZ01_LOCUS511213</name>
</gene>
<evidence type="ECO:0000256" key="1">
    <source>
        <dbReference type="SAM" id="MobiDB-lite"/>
    </source>
</evidence>
<dbReference type="Gene3D" id="2.60.450.10">
    <property type="entry name" value="Lipopolysaccharide (LPS) transport protein A like domain"/>
    <property type="match status" value="1"/>
</dbReference>
<dbReference type="EMBL" id="UINC01227463">
    <property type="protein sequence ID" value="SVE58359.1"/>
    <property type="molecule type" value="Genomic_DNA"/>
</dbReference>
<name>A0A383EP27_9ZZZZ</name>
<dbReference type="Pfam" id="PF03968">
    <property type="entry name" value="LptD_N"/>
    <property type="match status" value="1"/>
</dbReference>
<reference evidence="3" key="1">
    <citation type="submission" date="2018-05" db="EMBL/GenBank/DDBJ databases">
        <authorList>
            <person name="Lanie J.A."/>
            <person name="Ng W.-L."/>
            <person name="Kazmierczak K.M."/>
            <person name="Andrzejewski T.M."/>
            <person name="Davidsen T.M."/>
            <person name="Wayne K.J."/>
            <person name="Tettelin H."/>
            <person name="Glass J.I."/>
            <person name="Rusch D."/>
            <person name="Podicherti R."/>
            <person name="Tsui H.-C.T."/>
            <person name="Winkler M.E."/>
        </authorList>
    </citation>
    <scope>NUCLEOTIDE SEQUENCE</scope>
</reference>
<protein>
    <recommendedName>
        <fullName evidence="2">Organic solvent tolerance-like N-terminal domain-containing protein</fullName>
    </recommendedName>
</protein>
<evidence type="ECO:0000313" key="3">
    <source>
        <dbReference type="EMBL" id="SVE58359.1"/>
    </source>
</evidence>
<proteinExistence type="predicted"/>
<accession>A0A383EP27</accession>
<dbReference type="AlphaFoldDB" id="A0A383EP27"/>
<organism evidence="3">
    <name type="scientific">marine metagenome</name>
    <dbReference type="NCBI Taxonomy" id="408172"/>
    <lineage>
        <taxon>unclassified sequences</taxon>
        <taxon>metagenomes</taxon>
        <taxon>ecological metagenomes</taxon>
    </lineage>
</organism>
<feature type="region of interest" description="Disordered" evidence="1">
    <location>
        <begin position="72"/>
        <end position="100"/>
    </location>
</feature>